<feature type="domain" description="HTH lacI-type" evidence="4">
    <location>
        <begin position="6"/>
        <end position="60"/>
    </location>
</feature>
<dbReference type="OrthoDB" id="3595338at2"/>
<gene>
    <name evidence="5" type="ORF">SAMN06296378_2054</name>
</gene>
<dbReference type="CDD" id="cd06267">
    <property type="entry name" value="PBP1_LacI_sugar_binding-like"/>
    <property type="match status" value="1"/>
</dbReference>
<evidence type="ECO:0000313" key="6">
    <source>
        <dbReference type="Proteomes" id="UP000219440"/>
    </source>
</evidence>
<keyword evidence="6" id="KW-1185">Reference proteome</keyword>
<dbReference type="PROSITE" id="PS50932">
    <property type="entry name" value="HTH_LACI_2"/>
    <property type="match status" value="1"/>
</dbReference>
<evidence type="ECO:0000256" key="1">
    <source>
        <dbReference type="ARBA" id="ARBA00023015"/>
    </source>
</evidence>
<evidence type="ECO:0000259" key="4">
    <source>
        <dbReference type="PROSITE" id="PS50932"/>
    </source>
</evidence>
<dbReference type="InterPro" id="IPR000843">
    <property type="entry name" value="HTH_LacI"/>
</dbReference>
<dbReference type="PANTHER" id="PTHR30146:SF109">
    <property type="entry name" value="HTH-TYPE TRANSCRIPTIONAL REGULATOR GALS"/>
    <property type="match status" value="1"/>
</dbReference>
<proteinExistence type="predicted"/>
<dbReference type="AlphaFoldDB" id="A0A2C8ZVD5"/>
<accession>A0A2C8ZVD5</accession>
<dbReference type="GO" id="GO:0003700">
    <property type="term" value="F:DNA-binding transcription factor activity"/>
    <property type="evidence" value="ECO:0007669"/>
    <property type="project" value="TreeGrafter"/>
</dbReference>
<dbReference type="Proteomes" id="UP000219440">
    <property type="component" value="Unassembled WGS sequence"/>
</dbReference>
<reference evidence="5 6" key="1">
    <citation type="submission" date="2017-09" db="EMBL/GenBank/DDBJ databases">
        <authorList>
            <person name="Ehlers B."/>
            <person name="Leendertz F.H."/>
        </authorList>
    </citation>
    <scope>NUCLEOTIDE SEQUENCE [LARGE SCALE GENOMIC DNA]</scope>
    <source>
        <strain evidence="5 6">CGMCC 1.05381</strain>
    </source>
</reference>
<keyword evidence="3" id="KW-0804">Transcription</keyword>
<evidence type="ECO:0000256" key="3">
    <source>
        <dbReference type="ARBA" id="ARBA00023163"/>
    </source>
</evidence>
<name>A0A2C8ZVD5_9MICO</name>
<sequence length="340" mass="36572">MQARPPTMNDVAATASVGLKTVSRFVNGATNIDPVLAARIALAIEALDYRHNLAAASIRPGRSSKLIGLVISDLANPYYSSLARSIERVCSEHGYLLMSMSCDEDTERHQLLIDRLIAQRVDGLIVVPPRDDPNAWADGARWRIPLVVVDRPVTAPGIHTILADNAGGTEAATAELVRQGAARVAFIGDSLKLYTMRERLAGYRRIIEHDDLRLSARLTFTGAHTADQASDIVLSLLEKNLADAIFAANNRSTIGALRAFARAGHRLPLIGFDDFEAAPLLNPAVSVVAQDVAEMGRVAAETVLAAAQGLAPLVETHVLPTRLVLRGSEAKEISGTEWLE</sequence>
<dbReference type="SUPFAM" id="SSF47413">
    <property type="entry name" value="lambda repressor-like DNA-binding domains"/>
    <property type="match status" value="1"/>
</dbReference>
<dbReference type="GO" id="GO:0000976">
    <property type="term" value="F:transcription cis-regulatory region binding"/>
    <property type="evidence" value="ECO:0007669"/>
    <property type="project" value="TreeGrafter"/>
</dbReference>
<dbReference type="InterPro" id="IPR028082">
    <property type="entry name" value="Peripla_BP_I"/>
</dbReference>
<dbReference type="RefSeq" id="WP_097061138.1">
    <property type="nucleotide sequence ID" value="NZ_BMLC01000005.1"/>
</dbReference>
<dbReference type="Pfam" id="PF00356">
    <property type="entry name" value="LacI"/>
    <property type="match status" value="1"/>
</dbReference>
<dbReference type="EMBL" id="OCST01000004">
    <property type="protein sequence ID" value="SOE69770.1"/>
    <property type="molecule type" value="Genomic_DNA"/>
</dbReference>
<dbReference type="Gene3D" id="3.40.50.2300">
    <property type="match status" value="2"/>
</dbReference>
<protein>
    <submittedName>
        <fullName evidence="5">Transcriptional regulator, LacI family</fullName>
    </submittedName>
</protein>
<organism evidence="5 6">
    <name type="scientific">Salinibacterium xinjiangense</name>
    <dbReference type="NCBI Taxonomy" id="386302"/>
    <lineage>
        <taxon>Bacteria</taxon>
        <taxon>Bacillati</taxon>
        <taxon>Actinomycetota</taxon>
        <taxon>Actinomycetes</taxon>
        <taxon>Micrococcales</taxon>
        <taxon>Microbacteriaceae</taxon>
        <taxon>Salinibacterium</taxon>
    </lineage>
</organism>
<dbReference type="PANTHER" id="PTHR30146">
    <property type="entry name" value="LACI-RELATED TRANSCRIPTIONAL REPRESSOR"/>
    <property type="match status" value="1"/>
</dbReference>
<dbReference type="SUPFAM" id="SSF53822">
    <property type="entry name" value="Periplasmic binding protein-like I"/>
    <property type="match status" value="1"/>
</dbReference>
<dbReference type="Pfam" id="PF13377">
    <property type="entry name" value="Peripla_BP_3"/>
    <property type="match status" value="1"/>
</dbReference>
<dbReference type="InterPro" id="IPR010982">
    <property type="entry name" value="Lambda_DNA-bd_dom_sf"/>
</dbReference>
<evidence type="ECO:0000313" key="5">
    <source>
        <dbReference type="EMBL" id="SOE69770.1"/>
    </source>
</evidence>
<dbReference type="SMART" id="SM00354">
    <property type="entry name" value="HTH_LACI"/>
    <property type="match status" value="1"/>
</dbReference>
<dbReference type="Gene3D" id="1.10.260.40">
    <property type="entry name" value="lambda repressor-like DNA-binding domains"/>
    <property type="match status" value="1"/>
</dbReference>
<dbReference type="CDD" id="cd01392">
    <property type="entry name" value="HTH_LacI"/>
    <property type="match status" value="1"/>
</dbReference>
<keyword evidence="1" id="KW-0805">Transcription regulation</keyword>
<keyword evidence="2" id="KW-0238">DNA-binding</keyword>
<dbReference type="InterPro" id="IPR046335">
    <property type="entry name" value="LacI/GalR-like_sensor"/>
</dbReference>
<evidence type="ECO:0000256" key="2">
    <source>
        <dbReference type="ARBA" id="ARBA00023125"/>
    </source>
</evidence>